<evidence type="ECO:0000313" key="1">
    <source>
        <dbReference type="EMBL" id="RIB40709.1"/>
    </source>
</evidence>
<evidence type="ECO:0000313" key="2">
    <source>
        <dbReference type="Proteomes" id="UP000284508"/>
    </source>
</evidence>
<sequence>GERYFFCNEQNEKGEPVTWQGRQYQAYPIQGSGFELNGKGTSTRPTLAVSNLYGMVTGMVEDMQSLVGGTVVRRKVYARFLDAV</sequence>
<organism evidence="1 2">
    <name type="scientific">Escherichia coli</name>
    <dbReference type="NCBI Taxonomy" id="562"/>
    <lineage>
        <taxon>Bacteria</taxon>
        <taxon>Pseudomonadati</taxon>
        <taxon>Pseudomonadota</taxon>
        <taxon>Gammaproteobacteria</taxon>
        <taxon>Enterobacterales</taxon>
        <taxon>Enterobacteriaceae</taxon>
        <taxon>Escherichia</taxon>
    </lineage>
</organism>
<feature type="non-terminal residue" evidence="1">
    <location>
        <position position="84"/>
    </location>
</feature>
<dbReference type="AlphaFoldDB" id="A0A418GIL6"/>
<name>A0A418GIL6_ECOLX</name>
<dbReference type="InterPro" id="IPR006487">
    <property type="entry name" value="Phage_lambda_L"/>
</dbReference>
<dbReference type="NCBIfam" id="TIGR01600">
    <property type="entry name" value="phage_tail_L"/>
    <property type="match status" value="1"/>
</dbReference>
<gene>
    <name evidence="1" type="ORF">D3C88_17150</name>
</gene>
<dbReference type="Pfam" id="PF05100">
    <property type="entry name" value="Phage_tail_L"/>
    <property type="match status" value="1"/>
</dbReference>
<dbReference type="GO" id="GO:0030430">
    <property type="term" value="C:host cell cytoplasm"/>
    <property type="evidence" value="ECO:0007669"/>
    <property type="project" value="InterPro"/>
</dbReference>
<reference evidence="1 2" key="1">
    <citation type="journal article" date="2018" name="BMC Microbiol.">
        <title>Genome sequencing of strains of the most prevalent clonal group of O1:K1:H7 Escherichia coli that causes neonatal meningitis in France.</title>
        <authorList>
            <person name="Geslain G."/>
            <person name="Birgy A."/>
            <person name="Adiba S."/>
            <person name="Magnan M."/>
            <person name="Courroux C."/>
            <person name="Levy C."/>
            <person name="Cohen R."/>
            <person name="Bidet P."/>
            <person name="Bonacorsi S."/>
        </authorList>
    </citation>
    <scope>NUCLEOTIDE SEQUENCE [LARGE SCALE GENOMIC DNA]</scope>
    <source>
        <strain evidence="1 2">S308</strain>
    </source>
</reference>
<dbReference type="EMBL" id="QXHA01001256">
    <property type="protein sequence ID" value="RIB40709.1"/>
    <property type="molecule type" value="Genomic_DNA"/>
</dbReference>
<dbReference type="GO" id="GO:0051536">
    <property type="term" value="F:iron-sulfur cluster binding"/>
    <property type="evidence" value="ECO:0007669"/>
    <property type="project" value="InterPro"/>
</dbReference>
<dbReference type="Proteomes" id="UP000284508">
    <property type="component" value="Unassembled WGS sequence"/>
</dbReference>
<protein>
    <submittedName>
        <fullName evidence="1">Phage minor tail protein L</fullName>
    </submittedName>
</protein>
<comment type="caution">
    <text evidence="1">The sequence shown here is derived from an EMBL/GenBank/DDBJ whole genome shotgun (WGS) entry which is preliminary data.</text>
</comment>
<proteinExistence type="predicted"/>
<accession>A0A418GIL6</accession>
<dbReference type="GO" id="GO:0046718">
    <property type="term" value="P:symbiont entry into host cell"/>
    <property type="evidence" value="ECO:0007669"/>
    <property type="project" value="InterPro"/>
</dbReference>
<feature type="non-terminal residue" evidence="1">
    <location>
        <position position="1"/>
    </location>
</feature>